<reference evidence="2 3" key="1">
    <citation type="journal article" date="2011" name="Proc. Natl. Acad. Sci. U.S.A.">
        <title>Genetic diversity and population structure of the endangered marsupial Sarcophilus harrisii (Tasmanian devil).</title>
        <authorList>
            <person name="Miller W."/>
            <person name="Hayes V.M."/>
            <person name="Ratan A."/>
            <person name="Petersen D.C."/>
            <person name="Wittekindt N.E."/>
            <person name="Miller J."/>
            <person name="Walenz B."/>
            <person name="Knight J."/>
            <person name="Qi J."/>
            <person name="Zhao F."/>
            <person name="Wang Q."/>
            <person name="Bedoya-Reina O.C."/>
            <person name="Katiyar N."/>
            <person name="Tomsho L.P."/>
            <person name="Kasson L.M."/>
            <person name="Hardie R.A."/>
            <person name="Woodbridge P."/>
            <person name="Tindall E.A."/>
            <person name="Bertelsen M.F."/>
            <person name="Dixon D."/>
            <person name="Pyecroft S."/>
            <person name="Helgen K.M."/>
            <person name="Lesk A.M."/>
            <person name="Pringle T.H."/>
            <person name="Patterson N."/>
            <person name="Zhang Y."/>
            <person name="Kreiss A."/>
            <person name="Woods G.M."/>
            <person name="Jones M.E."/>
            <person name="Schuster S.C."/>
        </authorList>
    </citation>
    <scope>NUCLEOTIDE SEQUENCE [LARGE SCALE GENOMIC DNA]</scope>
</reference>
<reference evidence="2" key="3">
    <citation type="submission" date="2025-09" db="UniProtKB">
        <authorList>
            <consortium name="Ensembl"/>
        </authorList>
    </citation>
    <scope>IDENTIFICATION</scope>
</reference>
<dbReference type="Ensembl" id="ENSSHAT00000001996.2">
    <property type="protein sequence ID" value="ENSSHAP00000001975.1"/>
    <property type="gene ID" value="ENSSHAG00000001759.2"/>
</dbReference>
<dbReference type="HOGENOM" id="CLU_028274_2_0_1"/>
<reference evidence="2" key="2">
    <citation type="submission" date="2025-08" db="UniProtKB">
        <authorList>
            <consortium name="Ensembl"/>
        </authorList>
    </citation>
    <scope>IDENTIFICATION</scope>
</reference>
<dbReference type="FunCoup" id="G3VFM1">
    <property type="interactions" value="55"/>
</dbReference>
<dbReference type="PANTHER" id="PTHR33560">
    <property type="entry name" value="PROTEIN FAM227B"/>
    <property type="match status" value="1"/>
</dbReference>
<dbReference type="STRING" id="9305.ENSSHAP00000001975"/>
<evidence type="ECO:0000313" key="3">
    <source>
        <dbReference type="Proteomes" id="UP000007648"/>
    </source>
</evidence>
<dbReference type="PANTHER" id="PTHR33560:SF1">
    <property type="entry name" value="PROTEIN FAM227A"/>
    <property type="match status" value="1"/>
</dbReference>
<name>G3VFM1_SARHA</name>
<accession>G3VFM1</accession>
<organism evidence="2 3">
    <name type="scientific">Sarcophilus harrisii</name>
    <name type="common">Tasmanian devil</name>
    <name type="synonym">Sarcophilus laniarius</name>
    <dbReference type="NCBI Taxonomy" id="9305"/>
    <lineage>
        <taxon>Eukaryota</taxon>
        <taxon>Metazoa</taxon>
        <taxon>Chordata</taxon>
        <taxon>Craniata</taxon>
        <taxon>Vertebrata</taxon>
        <taxon>Euteleostomi</taxon>
        <taxon>Mammalia</taxon>
        <taxon>Metatheria</taxon>
        <taxon>Dasyuromorphia</taxon>
        <taxon>Dasyuridae</taxon>
        <taxon>Sarcophilus</taxon>
    </lineage>
</organism>
<dbReference type="OMA" id="CFWWIFH"/>
<dbReference type="Pfam" id="PF14922">
    <property type="entry name" value="FWWh"/>
    <property type="match status" value="1"/>
</dbReference>
<dbReference type="AlphaFoldDB" id="G3VFM1"/>
<evidence type="ECO:0008006" key="4">
    <source>
        <dbReference type="Google" id="ProtNLM"/>
    </source>
</evidence>
<dbReference type="InterPro" id="IPR029417">
    <property type="entry name" value="FAM227"/>
</dbReference>
<gene>
    <name evidence="2" type="primary">FAM227A</name>
</gene>
<sequence length="471" mass="54436">MPLPTGMLEAINFNAIPMVPLDDSLWTSSLERQKQQEEQKAYVKQNPPLCFVGSVSKLNKKIAQIDLRTRLHKTSIHSKILVIEKLEAEEEMREQQRLWGEKEKASKTKTKIHKFFPLTSSPSGVPYLGSKKRIQKDGLVELYRAPAHNEEMPNELPNRVNYFEMVGNIVRAQGNTTISGKAICAPAEMTKFFCCPYTKSIVLDCFWWIFHERYDSNKATQRKLFDRVSENYAHLLLDLPSSGFKEVLLRIFPSLLSQALYTSFCACFPQSWFGSHEFKSFVCDTMHQWIGGTLPNPKSYMNWNYFELEPERFRREEMLRGPEKVSGVARQRMTAKLSKAEPQYKRQRQASKKIKEITELRLLEKAAQNESHPACRGPEFSKNMFSITGKSPLIVHYLQQHHAYQQTGQDILMTRREVSKTIPYPYCLLRYWVVSICSRRCWDPEPWEGGICQGESAVVPSGEGSHPWLPL</sequence>
<dbReference type="eggNOG" id="ENOG502QR30">
    <property type="taxonomic scope" value="Eukaryota"/>
</dbReference>
<dbReference type="Proteomes" id="UP000007648">
    <property type="component" value="Unassembled WGS sequence"/>
</dbReference>
<dbReference type="GeneTree" id="ENSGT00940000162433"/>
<evidence type="ECO:0000256" key="1">
    <source>
        <dbReference type="ARBA" id="ARBA00008666"/>
    </source>
</evidence>
<protein>
    <recommendedName>
        <fullName evidence="4">Family with sequence similarity 227 member A</fullName>
    </recommendedName>
</protein>
<proteinExistence type="inferred from homology"/>
<keyword evidence="3" id="KW-1185">Reference proteome</keyword>
<evidence type="ECO:0000313" key="2">
    <source>
        <dbReference type="Ensembl" id="ENSSHAP00000001975.1"/>
    </source>
</evidence>
<comment type="similarity">
    <text evidence="1">Belongs to the FAM227 family.</text>
</comment>
<dbReference type="InParanoid" id="G3VFM1"/>